<gene>
    <name evidence="3" type="ORF">ANCCEY_03639</name>
</gene>
<dbReference type="InterPro" id="IPR006202">
    <property type="entry name" value="Neur_chan_lig-bd"/>
</dbReference>
<dbReference type="Pfam" id="PF02931">
    <property type="entry name" value="Neur_chan_LBD"/>
    <property type="match status" value="1"/>
</dbReference>
<proteinExistence type="predicted"/>
<evidence type="ECO:0000313" key="4">
    <source>
        <dbReference type="Proteomes" id="UP000054495"/>
    </source>
</evidence>
<dbReference type="EMBL" id="KE124841">
    <property type="protein sequence ID" value="EPB77268.1"/>
    <property type="molecule type" value="Genomic_DNA"/>
</dbReference>
<reference evidence="3 4" key="1">
    <citation type="submission" date="2013-05" db="EMBL/GenBank/DDBJ databases">
        <title>Draft genome of the parasitic nematode Anyclostoma ceylanicum.</title>
        <authorList>
            <person name="Mitreva M."/>
        </authorList>
    </citation>
    <scope>NUCLEOTIDE SEQUENCE [LARGE SCALE GENOMIC DNA]</scope>
</reference>
<dbReference type="InterPro" id="IPR036734">
    <property type="entry name" value="Neur_chan_lig-bd_sf"/>
</dbReference>
<keyword evidence="1" id="KW-0472">Membrane</keyword>
<keyword evidence="4" id="KW-1185">Reference proteome</keyword>
<feature type="domain" description="Neurotransmitter-gated ion-channel ligand-binding" evidence="2">
    <location>
        <begin position="82"/>
        <end position="239"/>
    </location>
</feature>
<dbReference type="SUPFAM" id="SSF63712">
    <property type="entry name" value="Nicotinic receptor ligand binding domain-like"/>
    <property type="match status" value="1"/>
</dbReference>
<dbReference type="GO" id="GO:0004888">
    <property type="term" value="F:transmembrane signaling receptor activity"/>
    <property type="evidence" value="ECO:0007669"/>
    <property type="project" value="InterPro"/>
</dbReference>
<dbReference type="GO" id="GO:0005230">
    <property type="term" value="F:extracellular ligand-gated monoatomic ion channel activity"/>
    <property type="evidence" value="ECO:0007669"/>
    <property type="project" value="InterPro"/>
</dbReference>
<dbReference type="InterPro" id="IPR006201">
    <property type="entry name" value="Neur_channel"/>
</dbReference>
<dbReference type="PANTHER" id="PTHR18945">
    <property type="entry name" value="NEUROTRANSMITTER GATED ION CHANNEL"/>
    <property type="match status" value="1"/>
</dbReference>
<dbReference type="Gene3D" id="2.70.170.10">
    <property type="entry name" value="Neurotransmitter-gated ion-channel ligand-binding domain"/>
    <property type="match status" value="1"/>
</dbReference>
<dbReference type="GO" id="GO:0016020">
    <property type="term" value="C:membrane"/>
    <property type="evidence" value="ECO:0007669"/>
    <property type="project" value="InterPro"/>
</dbReference>
<protein>
    <recommendedName>
        <fullName evidence="2">Neurotransmitter-gated ion-channel ligand-binding domain-containing protein</fullName>
    </recommendedName>
</protein>
<name>A0A0D6M1E5_9BILA</name>
<feature type="transmembrane region" description="Helical" evidence="1">
    <location>
        <begin position="288"/>
        <end position="305"/>
    </location>
</feature>
<dbReference type="Proteomes" id="UP000054495">
    <property type="component" value="Unassembled WGS sequence"/>
</dbReference>
<dbReference type="AlphaFoldDB" id="A0A0D6M1E5"/>
<accession>A0A0D6M1E5</accession>
<organism evidence="3 4">
    <name type="scientific">Ancylostoma ceylanicum</name>
    <dbReference type="NCBI Taxonomy" id="53326"/>
    <lineage>
        <taxon>Eukaryota</taxon>
        <taxon>Metazoa</taxon>
        <taxon>Ecdysozoa</taxon>
        <taxon>Nematoda</taxon>
        <taxon>Chromadorea</taxon>
        <taxon>Rhabditida</taxon>
        <taxon>Rhabditina</taxon>
        <taxon>Rhabditomorpha</taxon>
        <taxon>Strongyloidea</taxon>
        <taxon>Ancylostomatidae</taxon>
        <taxon>Ancylostomatinae</taxon>
        <taxon>Ancylostoma</taxon>
    </lineage>
</organism>
<dbReference type="CDD" id="cd18989">
    <property type="entry name" value="LGIC_ECD_cation"/>
    <property type="match status" value="1"/>
</dbReference>
<keyword evidence="1" id="KW-0812">Transmembrane</keyword>
<feature type="transmembrane region" description="Helical" evidence="1">
    <location>
        <begin position="260"/>
        <end position="282"/>
    </location>
</feature>
<keyword evidence="1" id="KW-1133">Transmembrane helix</keyword>
<evidence type="ECO:0000313" key="3">
    <source>
        <dbReference type="EMBL" id="EPB77268.1"/>
    </source>
</evidence>
<evidence type="ECO:0000256" key="1">
    <source>
        <dbReference type="SAM" id="Phobius"/>
    </source>
</evidence>
<evidence type="ECO:0000259" key="2">
    <source>
        <dbReference type="Pfam" id="PF02931"/>
    </source>
</evidence>
<feature type="transmembrane region" description="Helical" evidence="1">
    <location>
        <begin position="22"/>
        <end position="44"/>
    </location>
</feature>
<sequence length="336" mass="38493">MALTASSSSLPIWMKFDTHQTALRLIIFLMMPIFELAMVSLLSVGRAYEQQNQTETDLVYQRLYSLLFDDYNSMLPSVFTKRFLTESMTNYRWSHNGAYEHVPKASTAIEILMMTVIDVDDSNQLIRSVLEYRLRWNDPRLTWDPSLFMDINHIYAPAEKVWTPAIFAENIMQTEPVACHDTFPDNVIVSCNGDILRVFTLSVLFTCTIKAGKFPFDTQSCSLDFAEYLMDPSETDLSMFIVEDAIFKVFLEKRQRLSPYYVTLMIIPIQIITNISVFALFWITEAGLIDQTVVTLSSLISLLVLTDIMDKSVPKTSDIPNSENYAITFALHVQNV</sequence>